<evidence type="ECO:0000313" key="1">
    <source>
        <dbReference type="EMBL" id="KTF07046.1"/>
    </source>
</evidence>
<protein>
    <submittedName>
        <fullName evidence="1">Uncharacterized protein</fullName>
    </submittedName>
</protein>
<proteinExistence type="predicted"/>
<organism evidence="1">
    <name type="scientific">marine sediment metagenome</name>
    <dbReference type="NCBI Taxonomy" id="412755"/>
    <lineage>
        <taxon>unclassified sequences</taxon>
        <taxon>metagenomes</taxon>
        <taxon>ecological metagenomes</taxon>
    </lineage>
</organism>
<name>A0A1B6NUB1_9ZZZZ</name>
<dbReference type="EMBL" id="AYSL01000789">
    <property type="protein sequence ID" value="KTF07046.1"/>
    <property type="molecule type" value="Genomic_DNA"/>
</dbReference>
<dbReference type="AlphaFoldDB" id="A0A1B6NUB1"/>
<reference evidence="1" key="1">
    <citation type="submission" date="2013-11" db="EMBL/GenBank/DDBJ databases">
        <title>Microbial diversity, functional groups and degradation webs in Northern and Southern Mediterranean and Red Sea marine crude oil polluted sites.</title>
        <authorList>
            <person name="Daffonchio D."/>
            <person name="Mapelli F."/>
            <person name="Ferrer M."/>
            <person name="Richter M."/>
            <person name="Cherif A."/>
            <person name="Malkawi H.I."/>
            <person name="Yakimov M.M."/>
            <person name="Abdel-Fattah Y.R."/>
            <person name="Blaghen M."/>
            <person name="Golyshin P.N."/>
            <person name="Kalogerakis N."/>
            <person name="Boon N."/>
            <person name="Magagnini M."/>
            <person name="Fava F."/>
        </authorList>
    </citation>
    <scope>NUCLEOTIDE SEQUENCE</scope>
</reference>
<sequence>MSGIIIWLFSLLTTSHQNCLAPDTHDCTRRLICFLRGIDG</sequence>
<gene>
    <name evidence="1" type="ORF">MGSAQ_001459</name>
</gene>
<accession>A0A1B6NUB1</accession>
<comment type="caution">
    <text evidence="1">The sequence shown here is derived from an EMBL/GenBank/DDBJ whole genome shotgun (WGS) entry which is preliminary data.</text>
</comment>